<gene>
    <name evidence="1" type="ORF">JMJ77_006836</name>
</gene>
<protein>
    <submittedName>
        <fullName evidence="1">Uncharacterized protein</fullName>
    </submittedName>
</protein>
<dbReference type="Proteomes" id="UP000699042">
    <property type="component" value="Unassembled WGS sequence"/>
</dbReference>
<accession>A0A9P7RKH3</accession>
<name>A0A9P7RKH3_9PEZI</name>
<comment type="caution">
    <text evidence="1">The sequence shown here is derived from an EMBL/GenBank/DDBJ whole genome shotgun (WGS) entry which is preliminary data.</text>
</comment>
<evidence type="ECO:0000313" key="1">
    <source>
        <dbReference type="EMBL" id="KAG7059474.1"/>
    </source>
</evidence>
<proteinExistence type="predicted"/>
<sequence>MPGRATHGPLHCNARQAPYPLFLWPLVSGLWSSLLKLLPGTRTFRHRHTSSTETSTVSLRPMPPSTLRFPSTLRLASSCFATVWLMLMHPYLRSTLAMLQLHRPSSQPAGLWS</sequence>
<dbReference type="AlphaFoldDB" id="A0A9P7RKH3"/>
<organism evidence="1 2">
    <name type="scientific">Colletotrichum scovillei</name>
    <dbReference type="NCBI Taxonomy" id="1209932"/>
    <lineage>
        <taxon>Eukaryota</taxon>
        <taxon>Fungi</taxon>
        <taxon>Dikarya</taxon>
        <taxon>Ascomycota</taxon>
        <taxon>Pezizomycotina</taxon>
        <taxon>Sordariomycetes</taxon>
        <taxon>Hypocreomycetidae</taxon>
        <taxon>Glomerellales</taxon>
        <taxon>Glomerellaceae</taxon>
        <taxon>Colletotrichum</taxon>
        <taxon>Colletotrichum acutatum species complex</taxon>
    </lineage>
</organism>
<reference evidence="1" key="1">
    <citation type="submission" date="2021-05" db="EMBL/GenBank/DDBJ databases">
        <title>Comparative genomics of three Colletotrichum scovillei strains and genetic complementation revealed genes involved fungal growth and virulence on chili pepper.</title>
        <authorList>
            <person name="Hsieh D.-K."/>
            <person name="Chuang S.-C."/>
            <person name="Chen C.-Y."/>
            <person name="Chao Y.-T."/>
            <person name="Lu M.-Y.J."/>
            <person name="Lee M.-H."/>
            <person name="Shih M.-C."/>
        </authorList>
    </citation>
    <scope>NUCLEOTIDE SEQUENCE</scope>
    <source>
        <strain evidence="1">Coll-153</strain>
    </source>
</reference>
<dbReference type="EMBL" id="JAESDN010000001">
    <property type="protein sequence ID" value="KAG7059474.1"/>
    <property type="molecule type" value="Genomic_DNA"/>
</dbReference>
<keyword evidence="2" id="KW-1185">Reference proteome</keyword>
<evidence type="ECO:0000313" key="2">
    <source>
        <dbReference type="Proteomes" id="UP000699042"/>
    </source>
</evidence>